<reference evidence="2 3" key="1">
    <citation type="submission" date="2018-04" db="EMBL/GenBank/DDBJ databases">
        <authorList>
            <person name="Vogel A."/>
        </authorList>
    </citation>
    <scope>NUCLEOTIDE SEQUENCE [LARGE SCALE GENOMIC DNA]</scope>
</reference>
<dbReference type="SUPFAM" id="SSF56672">
    <property type="entry name" value="DNA/RNA polymerases"/>
    <property type="match status" value="1"/>
</dbReference>
<dbReference type="InterPro" id="IPR026960">
    <property type="entry name" value="RVT-Znf"/>
</dbReference>
<organism evidence="2 3">
    <name type="scientific">Cuscuta campestris</name>
    <dbReference type="NCBI Taxonomy" id="132261"/>
    <lineage>
        <taxon>Eukaryota</taxon>
        <taxon>Viridiplantae</taxon>
        <taxon>Streptophyta</taxon>
        <taxon>Embryophyta</taxon>
        <taxon>Tracheophyta</taxon>
        <taxon>Spermatophyta</taxon>
        <taxon>Magnoliopsida</taxon>
        <taxon>eudicotyledons</taxon>
        <taxon>Gunneridae</taxon>
        <taxon>Pentapetalae</taxon>
        <taxon>asterids</taxon>
        <taxon>lamiids</taxon>
        <taxon>Solanales</taxon>
        <taxon>Convolvulaceae</taxon>
        <taxon>Cuscuteae</taxon>
        <taxon>Cuscuta</taxon>
        <taxon>Cuscuta subgen. Grammica</taxon>
        <taxon>Cuscuta sect. Cleistogrammica</taxon>
    </lineage>
</organism>
<dbReference type="Pfam" id="PF00078">
    <property type="entry name" value="RVT_1"/>
    <property type="match status" value="1"/>
</dbReference>
<evidence type="ECO:0000259" key="1">
    <source>
        <dbReference type="PROSITE" id="PS50878"/>
    </source>
</evidence>
<dbReference type="PROSITE" id="PS50878">
    <property type="entry name" value="RT_POL"/>
    <property type="match status" value="1"/>
</dbReference>
<keyword evidence="3" id="KW-1185">Reference proteome</keyword>
<dbReference type="InterPro" id="IPR043502">
    <property type="entry name" value="DNA/RNA_pol_sf"/>
</dbReference>
<evidence type="ECO:0000313" key="2">
    <source>
        <dbReference type="EMBL" id="VFQ59176.1"/>
    </source>
</evidence>
<dbReference type="Pfam" id="PF13966">
    <property type="entry name" value="zf-RVT"/>
    <property type="match status" value="1"/>
</dbReference>
<dbReference type="GO" id="GO:0003824">
    <property type="term" value="F:catalytic activity"/>
    <property type="evidence" value="ECO:0007669"/>
    <property type="project" value="InterPro"/>
</dbReference>
<dbReference type="InterPro" id="IPR036691">
    <property type="entry name" value="Endo/exonu/phosph_ase_sf"/>
</dbReference>
<dbReference type="PANTHER" id="PTHR33116:SF66">
    <property type="entry name" value="REVERSE TRANSCRIPTASE ZINC-BINDING DOMAIN-CONTAINING PROTEIN"/>
    <property type="match status" value="1"/>
</dbReference>
<dbReference type="CDD" id="cd01650">
    <property type="entry name" value="RT_nLTR_like"/>
    <property type="match status" value="1"/>
</dbReference>
<protein>
    <recommendedName>
        <fullName evidence="1">Reverse transcriptase domain-containing protein</fullName>
    </recommendedName>
</protein>
<dbReference type="Proteomes" id="UP000595140">
    <property type="component" value="Unassembled WGS sequence"/>
</dbReference>
<evidence type="ECO:0000313" key="3">
    <source>
        <dbReference type="Proteomes" id="UP000595140"/>
    </source>
</evidence>
<dbReference type="InterPro" id="IPR005135">
    <property type="entry name" value="Endo/exonuclease/phosphatase"/>
</dbReference>
<dbReference type="Gene3D" id="3.60.10.10">
    <property type="entry name" value="Endonuclease/exonuclease/phosphatase"/>
    <property type="match status" value="1"/>
</dbReference>
<dbReference type="PANTHER" id="PTHR33116">
    <property type="entry name" value="REVERSE TRANSCRIPTASE ZINC-BINDING DOMAIN-CONTAINING PROTEIN-RELATED-RELATED"/>
    <property type="match status" value="1"/>
</dbReference>
<dbReference type="EMBL" id="OOIL02000002">
    <property type="protein sequence ID" value="VFQ59176.1"/>
    <property type="molecule type" value="Genomic_DNA"/>
</dbReference>
<gene>
    <name evidence="2" type="ORF">CCAM_LOCUS952</name>
</gene>
<accession>A0A484KBI9</accession>
<dbReference type="AlphaFoldDB" id="A0A484KBI9"/>
<sequence length="1064" mass="123363">MVHCKGRGIGEGDPFYITFVYGHNSAQERGRLWEQLVNTAKGIDDSWIIVGDFNAVLSNMDRIGGNNITEEETKDFKDCMINYAMEEVPSDGSYYTWCNKQNPGHRIYSKLDRAIANMEWFLQFGNKIQVIEEGIFDHCMLLIRTQPQDRMNVGFKYCDMWELDSEFQPLLRSIWRKDIDGRYMYQLIHKLKELKRPLKRLNKSKFHQIHTQCEIIMEELADIQRKLKEDINNQGLINREKECLKEYLTISKASQMMKLQQAKQKWITDGDQSSRLFFAWVKKRSMNNQIISISNSKGEKMEGKQQVANVLIDYFKSLLGVSSWTDPVQDDIIKTGPCLNPAQQLSLLAPITQDQIKSAVFAIPNIKSPGPDGFNSGFFKRNWEVVGELVTNAVTEFFQSGEFPKQLNATNITLIPKNESPRSPTDFRPIACCNVIYKTISKILSSRLKKFPKQLNATNITLIPKNESPRSPTDFRPIACCNVIYKTISKILSSRLKKVLPDIINPNQGAFIEGRELVHNILLCHEIAKGYKRKGASPRCLMKIDLRKAYDSISWKAIKGIMEAMKFPTRYIGWVYFCVTSTSYSILLNGENVGFFNGGKGIRQGDPISPLLFTLIMEYLTRTLKVYAQKNGFSYHPKCRELKIINLAFADDLILVCKADKRSVQTILDSLGHFREVTGLEVNYSKSQMVTGGVLREIEDELLNMTKMAKGDLPFKYLGGPITDSRISARECEALVCKITAKITAWTSKNLSYAGRCKLINSVLFGVINFWSRLFIIPSKVMQNIQNICRNFLWGSKVEYTRAPPVSWEESCKAKKHGGLGFKNLCLWNYACNQKLLWDIANKKDILWVKWIHNRYLKKETIWNISPKPGFCFYLKRLLANRELFHGMDETKEYEVSKGYEWLMKENTCAQGYQIVWNKLAIPKHQFIQWLIWKNRIPTKARLSRFMNIDTTCVLCKNAIEDRDHLFYECRFTKEVLTHIGQWINHRFLVGNGEEWQKEYWRIKGRKRRQVVAAAFAAICYTVWRARNKWIKLQEEISIEDCCMFIRYQLKTYINVKLKSNYLS</sequence>
<name>A0A484KBI9_9ASTE</name>
<feature type="domain" description="Reverse transcriptase" evidence="1">
    <location>
        <begin position="444"/>
        <end position="722"/>
    </location>
</feature>
<dbReference type="SUPFAM" id="SSF56219">
    <property type="entry name" value="DNase I-like"/>
    <property type="match status" value="1"/>
</dbReference>
<dbReference type="InterPro" id="IPR000477">
    <property type="entry name" value="RT_dom"/>
</dbReference>
<proteinExistence type="predicted"/>
<dbReference type="OrthoDB" id="1747049at2759"/>
<dbReference type="Pfam" id="PF03372">
    <property type="entry name" value="Exo_endo_phos"/>
    <property type="match status" value="1"/>
</dbReference>